<reference evidence="2 3" key="1">
    <citation type="journal article" date="2023" name="Access Microbiol">
        <title>The genome of a steinernematid-associated Pseudomonas piscis bacterium encodes the biosynthesis of insect toxins.</title>
        <authorList>
            <person name="Awori R.M."/>
            <person name="Hendre P."/>
            <person name="Amugune N.O."/>
        </authorList>
    </citation>
    <scope>NUCLEOTIDE SEQUENCE [LARGE SCALE GENOMIC DNA]</scope>
    <source>
        <strain evidence="2 3">97</strain>
    </source>
</reference>
<evidence type="ECO:0000256" key="1">
    <source>
        <dbReference type="SAM" id="Phobius"/>
    </source>
</evidence>
<keyword evidence="1" id="KW-1133">Transmembrane helix</keyword>
<evidence type="ECO:0000313" key="2">
    <source>
        <dbReference type="EMBL" id="WNH02996.1"/>
    </source>
</evidence>
<keyword evidence="1" id="KW-0472">Membrane</keyword>
<feature type="transmembrane region" description="Helical" evidence="1">
    <location>
        <begin position="48"/>
        <end position="68"/>
    </location>
</feature>
<gene>
    <name evidence="2" type="ORF">QL112_004580</name>
</gene>
<name>A0ABY9XKA4_9GAMM</name>
<dbReference type="GeneID" id="88854807"/>
<organism evidence="2 3">
    <name type="scientific">Xenorhabdus griffiniae</name>
    <dbReference type="NCBI Taxonomy" id="351672"/>
    <lineage>
        <taxon>Bacteria</taxon>
        <taxon>Pseudomonadati</taxon>
        <taxon>Pseudomonadota</taxon>
        <taxon>Gammaproteobacteria</taxon>
        <taxon>Enterobacterales</taxon>
        <taxon>Morganellaceae</taxon>
        <taxon>Xenorhabdus</taxon>
    </lineage>
</organism>
<dbReference type="Proteomes" id="UP001300348">
    <property type="component" value="Chromosome"/>
</dbReference>
<feature type="transmembrane region" description="Helical" evidence="1">
    <location>
        <begin position="21"/>
        <end position="42"/>
    </location>
</feature>
<proteinExistence type="predicted"/>
<keyword evidence="3" id="KW-1185">Reference proteome</keyword>
<sequence>MKNKIFSKLWFKDLFYFFIKELLWSNIPVVTILIFSGISFHFFPEKWWTISLIGSAVIVVLFFILTYISEKKKAKHR</sequence>
<dbReference type="EMBL" id="CP133647">
    <property type="protein sequence ID" value="WNH02996.1"/>
    <property type="molecule type" value="Genomic_DNA"/>
</dbReference>
<accession>A0ABY9XKA4</accession>
<dbReference type="RefSeq" id="WP_189761028.1">
    <property type="nucleotide sequence ID" value="NZ_CAWPOC010000221.1"/>
</dbReference>
<protein>
    <submittedName>
        <fullName evidence="2">Uncharacterized protein</fullName>
    </submittedName>
</protein>
<keyword evidence="1" id="KW-0812">Transmembrane</keyword>
<evidence type="ECO:0000313" key="3">
    <source>
        <dbReference type="Proteomes" id="UP001300348"/>
    </source>
</evidence>